<dbReference type="AlphaFoldDB" id="A0A9X8QM40"/>
<reference evidence="1 2" key="1">
    <citation type="submission" date="2016-10" db="EMBL/GenBank/DDBJ databases">
        <authorList>
            <person name="Varghese N."/>
            <person name="Submissions S."/>
        </authorList>
    </citation>
    <scope>NUCLEOTIDE SEQUENCE [LARGE SCALE GENOMIC DNA]</scope>
    <source>
        <strain evidence="1 2">LMG 21974</strain>
    </source>
</reference>
<evidence type="ECO:0000313" key="2">
    <source>
        <dbReference type="Proteomes" id="UP000183210"/>
    </source>
</evidence>
<dbReference type="EMBL" id="FOEV01000032">
    <property type="protein sequence ID" value="SER51443.1"/>
    <property type="molecule type" value="Genomic_DNA"/>
</dbReference>
<proteinExistence type="predicted"/>
<organism evidence="1 2">
    <name type="scientific">Pseudomonas lutea</name>
    <dbReference type="NCBI Taxonomy" id="243924"/>
    <lineage>
        <taxon>Bacteria</taxon>
        <taxon>Pseudomonadati</taxon>
        <taxon>Pseudomonadota</taxon>
        <taxon>Gammaproteobacteria</taxon>
        <taxon>Pseudomonadales</taxon>
        <taxon>Pseudomonadaceae</taxon>
        <taxon>Pseudomonas</taxon>
    </lineage>
</organism>
<gene>
    <name evidence="1" type="ORF">SAMN05216409_13215</name>
</gene>
<accession>A0A9X8QM40</accession>
<sequence>MLRYEDLKPDSREKIERLMRVRGLSLNEAMEELVIHSIAMGGLTLAGRPKAKVTSILGPPKKCGTK</sequence>
<dbReference type="Proteomes" id="UP000183210">
    <property type="component" value="Unassembled WGS sequence"/>
</dbReference>
<comment type="caution">
    <text evidence="1">The sequence shown here is derived from an EMBL/GenBank/DDBJ whole genome shotgun (WGS) entry which is preliminary data.</text>
</comment>
<name>A0A9X8QM40_9PSED</name>
<protein>
    <submittedName>
        <fullName evidence="1">Uncharacterized protein</fullName>
    </submittedName>
</protein>
<evidence type="ECO:0000313" key="1">
    <source>
        <dbReference type="EMBL" id="SER51443.1"/>
    </source>
</evidence>